<dbReference type="RefSeq" id="WP_012176125.1">
    <property type="nucleotide sequence ID" value="NC_009943.1"/>
</dbReference>
<dbReference type="OrthoDB" id="5296120at2"/>
<dbReference type="eggNOG" id="COG1396">
    <property type="taxonomic scope" value="Bacteria"/>
</dbReference>
<protein>
    <submittedName>
        <fullName evidence="3">Transcriptional regulator, XRE family</fullName>
    </submittedName>
</protein>
<dbReference type="InterPro" id="IPR010982">
    <property type="entry name" value="Lambda_DNA-bd_dom_sf"/>
</dbReference>
<dbReference type="KEGG" id="dol:Dole_2711"/>
<dbReference type="SMART" id="SM00530">
    <property type="entry name" value="HTH_XRE"/>
    <property type="match status" value="1"/>
</dbReference>
<gene>
    <name evidence="3" type="ordered locus">Dole_2711</name>
</gene>
<dbReference type="STRING" id="96561.Dole_2711"/>
<evidence type="ECO:0000313" key="4">
    <source>
        <dbReference type="Proteomes" id="UP000008561"/>
    </source>
</evidence>
<dbReference type="Gene3D" id="1.10.260.40">
    <property type="entry name" value="lambda repressor-like DNA-binding domains"/>
    <property type="match status" value="1"/>
</dbReference>
<reference evidence="3 4" key="1">
    <citation type="submission" date="2007-10" db="EMBL/GenBank/DDBJ databases">
        <title>Complete sequence of Desulfococcus oleovorans Hxd3.</title>
        <authorList>
            <consortium name="US DOE Joint Genome Institute"/>
            <person name="Copeland A."/>
            <person name="Lucas S."/>
            <person name="Lapidus A."/>
            <person name="Barry K."/>
            <person name="Glavina del Rio T."/>
            <person name="Dalin E."/>
            <person name="Tice H."/>
            <person name="Pitluck S."/>
            <person name="Kiss H."/>
            <person name="Brettin T."/>
            <person name="Bruce D."/>
            <person name="Detter J.C."/>
            <person name="Han C."/>
            <person name="Schmutz J."/>
            <person name="Larimer F."/>
            <person name="Land M."/>
            <person name="Hauser L."/>
            <person name="Kyrpides N."/>
            <person name="Kim E."/>
            <person name="Wawrik B."/>
            <person name="Richardson P."/>
        </authorList>
    </citation>
    <scope>NUCLEOTIDE SEQUENCE [LARGE SCALE GENOMIC DNA]</scope>
    <source>
        <strain evidence="4">DSM 6200 / JCM 39069 / Hxd3</strain>
    </source>
</reference>
<dbReference type="Pfam" id="PF01381">
    <property type="entry name" value="HTH_3"/>
    <property type="match status" value="1"/>
</dbReference>
<organism evidence="3 4">
    <name type="scientific">Desulfosudis oleivorans (strain DSM 6200 / JCM 39069 / Hxd3)</name>
    <name type="common">Desulfococcus oleovorans</name>
    <dbReference type="NCBI Taxonomy" id="96561"/>
    <lineage>
        <taxon>Bacteria</taxon>
        <taxon>Pseudomonadati</taxon>
        <taxon>Thermodesulfobacteriota</taxon>
        <taxon>Desulfobacteria</taxon>
        <taxon>Desulfobacterales</taxon>
        <taxon>Desulfosudaceae</taxon>
        <taxon>Desulfosudis</taxon>
    </lineage>
</organism>
<dbReference type="PANTHER" id="PTHR46558">
    <property type="entry name" value="TRACRIPTIONAL REGULATORY PROTEIN-RELATED-RELATED"/>
    <property type="match status" value="1"/>
</dbReference>
<dbReference type="CDD" id="cd00093">
    <property type="entry name" value="HTH_XRE"/>
    <property type="match status" value="1"/>
</dbReference>
<evidence type="ECO:0000256" key="1">
    <source>
        <dbReference type="ARBA" id="ARBA00023125"/>
    </source>
</evidence>
<feature type="domain" description="HTH cro/C1-type" evidence="2">
    <location>
        <begin position="14"/>
        <end position="68"/>
    </location>
</feature>
<name>A8ZXD5_DESOH</name>
<evidence type="ECO:0000313" key="3">
    <source>
        <dbReference type="EMBL" id="ABW68514.1"/>
    </source>
</evidence>
<keyword evidence="1" id="KW-0238">DNA-binding</keyword>
<dbReference type="GO" id="GO:0003677">
    <property type="term" value="F:DNA binding"/>
    <property type="evidence" value="ECO:0007669"/>
    <property type="project" value="UniProtKB-KW"/>
</dbReference>
<proteinExistence type="predicted"/>
<dbReference type="Proteomes" id="UP000008561">
    <property type="component" value="Chromosome"/>
</dbReference>
<dbReference type="HOGENOM" id="CLU_066192_17_5_7"/>
<accession>A8ZXD5</accession>
<dbReference type="AlphaFoldDB" id="A8ZXD5"/>
<dbReference type="InterPro" id="IPR001387">
    <property type="entry name" value="Cro/C1-type_HTH"/>
</dbReference>
<evidence type="ECO:0000259" key="2">
    <source>
        <dbReference type="PROSITE" id="PS50943"/>
    </source>
</evidence>
<dbReference type="PANTHER" id="PTHR46558:SF11">
    <property type="entry name" value="HTH-TYPE TRANSCRIPTIONAL REGULATOR XRE"/>
    <property type="match status" value="1"/>
</dbReference>
<dbReference type="EMBL" id="CP000859">
    <property type="protein sequence ID" value="ABW68514.1"/>
    <property type="molecule type" value="Genomic_DNA"/>
</dbReference>
<dbReference type="PROSITE" id="PS50943">
    <property type="entry name" value="HTH_CROC1"/>
    <property type="match status" value="1"/>
</dbReference>
<keyword evidence="4" id="KW-1185">Reference proteome</keyword>
<sequence>MDNELLKKRLGIRLKELRLAKNLKQEDIEKKHGFNYRYYGRLERGEINPSLETLNKLCEIFDVSLAALFQFLNPDDKLSTERESISVKVSQILNNAGAAKLKKIKIFLDDIL</sequence>
<dbReference type="SUPFAM" id="SSF47413">
    <property type="entry name" value="lambda repressor-like DNA-binding domains"/>
    <property type="match status" value="1"/>
</dbReference>